<evidence type="ECO:0000313" key="2">
    <source>
        <dbReference type="EMBL" id="SFD65165.1"/>
    </source>
</evidence>
<dbReference type="AlphaFoldDB" id="A0A1I1U3A0"/>
<dbReference type="Proteomes" id="UP000198862">
    <property type="component" value="Unassembled WGS sequence"/>
</dbReference>
<proteinExistence type="predicted"/>
<evidence type="ECO:0000256" key="1">
    <source>
        <dbReference type="SAM" id="SignalP"/>
    </source>
</evidence>
<name>A0A1I1U3A0_9GAMM</name>
<accession>A0A1I1U3A0</accession>
<dbReference type="EMBL" id="FOLO01000080">
    <property type="protein sequence ID" value="SFD65165.1"/>
    <property type="molecule type" value="Genomic_DNA"/>
</dbReference>
<dbReference type="RefSeq" id="WP_091991454.1">
    <property type="nucleotide sequence ID" value="NZ_FOLO01000080.1"/>
</dbReference>
<keyword evidence="3" id="KW-1185">Reference proteome</keyword>
<sequence length="251" mass="27212">MKTLNCLTLTLLASLSCSTLAAVKIDTITLKDNLVIFTTIPAKPDTGLGCVDSQQKNSWASSVDTYAGRAFYTMLVTAVSSNLNVEIDSAGDCKDAANIERPALIRIAAYTSVAMGKSLYLYDGAGKTKLGKIVEVLENDKVLYLSPTDNTTFKTYEKFAVSGSEYIYFTEENCVGTATVAERNLIGHNKFFNNGKYFRSANTSNGLQWYSKLNVGGTCTNIGMKWGNGFALDLSYSVEVCGNSPCAFKEE</sequence>
<gene>
    <name evidence="2" type="ORF">SAMN02745724_05096</name>
</gene>
<keyword evidence="1" id="KW-0732">Signal</keyword>
<feature type="chain" id="PRO_5011537889" evidence="1">
    <location>
        <begin position="22"/>
        <end position="251"/>
    </location>
</feature>
<protein>
    <submittedName>
        <fullName evidence="2">Uncharacterized protein</fullName>
    </submittedName>
</protein>
<organism evidence="2 3">
    <name type="scientific">Pseudoalteromonas denitrificans DSM 6059</name>
    <dbReference type="NCBI Taxonomy" id="1123010"/>
    <lineage>
        <taxon>Bacteria</taxon>
        <taxon>Pseudomonadati</taxon>
        <taxon>Pseudomonadota</taxon>
        <taxon>Gammaproteobacteria</taxon>
        <taxon>Alteromonadales</taxon>
        <taxon>Pseudoalteromonadaceae</taxon>
        <taxon>Pseudoalteromonas</taxon>
    </lineage>
</organism>
<dbReference type="PROSITE" id="PS51257">
    <property type="entry name" value="PROKAR_LIPOPROTEIN"/>
    <property type="match status" value="1"/>
</dbReference>
<reference evidence="2 3" key="1">
    <citation type="submission" date="2016-10" db="EMBL/GenBank/DDBJ databases">
        <authorList>
            <person name="de Groot N.N."/>
        </authorList>
    </citation>
    <scope>NUCLEOTIDE SEQUENCE [LARGE SCALE GENOMIC DNA]</scope>
    <source>
        <strain evidence="2 3">DSM 6059</strain>
    </source>
</reference>
<feature type="signal peptide" evidence="1">
    <location>
        <begin position="1"/>
        <end position="21"/>
    </location>
</feature>
<dbReference type="STRING" id="1123010.SAMN02745724_05096"/>
<dbReference type="OrthoDB" id="6313881at2"/>
<evidence type="ECO:0000313" key="3">
    <source>
        <dbReference type="Proteomes" id="UP000198862"/>
    </source>
</evidence>